<evidence type="ECO:0000313" key="1">
    <source>
        <dbReference type="EMBL" id="ETW41619.1"/>
    </source>
</evidence>
<gene>
    <name evidence="1" type="ORF">PFNF135_04029</name>
</gene>
<accession>W4IF23</accession>
<dbReference type="Proteomes" id="UP000019114">
    <property type="component" value="Unassembled WGS sequence"/>
</dbReference>
<dbReference type="EMBL" id="KI926057">
    <property type="protein sequence ID" value="ETW41619.1"/>
    <property type="molecule type" value="Genomic_DNA"/>
</dbReference>
<proteinExistence type="predicted"/>
<reference evidence="1 2" key="1">
    <citation type="submission" date="2013-02" db="EMBL/GenBank/DDBJ databases">
        <title>The Genome Annotation of Plasmodium falciparum NF135/5.C10.</title>
        <authorList>
            <consortium name="The Broad Institute Genome Sequencing Platform"/>
            <consortium name="The Broad Institute Genome Sequencing Center for Infectious Disease"/>
            <person name="Neafsey D."/>
            <person name="Hoffman S."/>
            <person name="Volkman S."/>
            <person name="Rosenthal P."/>
            <person name="Walker B."/>
            <person name="Young S.K."/>
            <person name="Zeng Q."/>
            <person name="Gargeya S."/>
            <person name="Fitzgerald M."/>
            <person name="Haas B."/>
            <person name="Abouelleil A."/>
            <person name="Allen A.W."/>
            <person name="Alvarado L."/>
            <person name="Arachchi H.M."/>
            <person name="Berlin A.M."/>
            <person name="Chapman S.B."/>
            <person name="Gainer-Dewar J."/>
            <person name="Goldberg J."/>
            <person name="Griggs A."/>
            <person name="Gujja S."/>
            <person name="Hansen M."/>
            <person name="Howarth C."/>
            <person name="Imamovic A."/>
            <person name="Ireland A."/>
            <person name="Larimer J."/>
            <person name="McCowan C."/>
            <person name="Murphy C."/>
            <person name="Pearson M."/>
            <person name="Poon T.W."/>
            <person name="Priest M."/>
            <person name="Roberts A."/>
            <person name="Saif S."/>
            <person name="Shea T."/>
            <person name="Sisk P."/>
            <person name="Sykes S."/>
            <person name="Wortman J."/>
            <person name="Nusbaum C."/>
            <person name="Birren B."/>
        </authorList>
    </citation>
    <scope>NUCLEOTIDE SEQUENCE [LARGE SCALE GENOMIC DNA]</scope>
    <source>
        <strain evidence="1 2">NF135/5.C10</strain>
    </source>
</reference>
<evidence type="ECO:0000313" key="2">
    <source>
        <dbReference type="Proteomes" id="UP000019114"/>
    </source>
</evidence>
<reference evidence="1 2" key="2">
    <citation type="submission" date="2013-02" db="EMBL/GenBank/DDBJ databases">
        <title>The Genome Sequence of Plasmodium falciparum NF135/5.C10.</title>
        <authorList>
            <consortium name="The Broad Institute Genome Sequencing Platform"/>
            <consortium name="The Broad Institute Genome Sequencing Center for Infectious Disease"/>
            <person name="Neafsey D."/>
            <person name="Cheeseman I."/>
            <person name="Volkman S."/>
            <person name="Adams J."/>
            <person name="Walker B."/>
            <person name="Young S.K."/>
            <person name="Zeng Q."/>
            <person name="Gargeya S."/>
            <person name="Fitzgerald M."/>
            <person name="Haas B."/>
            <person name="Abouelleil A."/>
            <person name="Alvarado L."/>
            <person name="Arachchi H.M."/>
            <person name="Berlin A.M."/>
            <person name="Chapman S.B."/>
            <person name="Dewar J."/>
            <person name="Goldberg J."/>
            <person name="Griggs A."/>
            <person name="Gujja S."/>
            <person name="Hansen M."/>
            <person name="Howarth C."/>
            <person name="Imamovic A."/>
            <person name="Larimer J."/>
            <person name="McCowan C."/>
            <person name="Murphy C."/>
            <person name="Neiman D."/>
            <person name="Pearson M."/>
            <person name="Priest M."/>
            <person name="Roberts A."/>
            <person name="Saif S."/>
            <person name="Shea T."/>
            <person name="Sisk P."/>
            <person name="Sykes S."/>
            <person name="Wortman J."/>
            <person name="Nusbaum C."/>
            <person name="Birren B."/>
        </authorList>
    </citation>
    <scope>NUCLEOTIDE SEQUENCE [LARGE SCALE GENOMIC DNA]</scope>
    <source>
        <strain evidence="1 2">NF135/5.C10</strain>
    </source>
</reference>
<dbReference type="AlphaFoldDB" id="W4IF23"/>
<name>W4IF23_PLAFA</name>
<protein>
    <submittedName>
        <fullName evidence="1">Uncharacterized protein</fullName>
    </submittedName>
</protein>
<organism evidence="1 2">
    <name type="scientific">Plasmodium falciparum NF135/5.C10</name>
    <dbReference type="NCBI Taxonomy" id="1036726"/>
    <lineage>
        <taxon>Eukaryota</taxon>
        <taxon>Sar</taxon>
        <taxon>Alveolata</taxon>
        <taxon>Apicomplexa</taxon>
        <taxon>Aconoidasida</taxon>
        <taxon>Haemosporida</taxon>
        <taxon>Plasmodiidae</taxon>
        <taxon>Plasmodium</taxon>
        <taxon>Plasmodium (Laverania)</taxon>
    </lineage>
</organism>
<sequence length="126" mass="15455">MFTNFIFILFSNINNNIPLNISLRKNRCHIKKQKNWILRIYLKPYKKASIKIYLLASSKKNWILRIYLKQIETYYIFKLSEGRQYFVKKYKNIYTITLPFSDTNFCTHKRIFFFKNIKRCRSLSFG</sequence>